<evidence type="ECO:0000313" key="2">
    <source>
        <dbReference type="RefSeq" id="XP_018332377.1"/>
    </source>
</evidence>
<protein>
    <submittedName>
        <fullName evidence="2">Uncharacterized protein LOC108741903</fullName>
    </submittedName>
</protein>
<keyword evidence="1" id="KW-1185">Reference proteome</keyword>
<dbReference type="STRING" id="224129.A0A1W4XHW2"/>
<proteinExistence type="predicted"/>
<dbReference type="OrthoDB" id="7936313at2759"/>
<dbReference type="GeneID" id="108741903"/>
<dbReference type="Proteomes" id="UP000192223">
    <property type="component" value="Unplaced"/>
</dbReference>
<dbReference type="InParanoid" id="A0A1W4XHW2"/>
<reference evidence="2" key="1">
    <citation type="submission" date="2025-08" db="UniProtKB">
        <authorList>
            <consortium name="RefSeq"/>
        </authorList>
    </citation>
    <scope>IDENTIFICATION</scope>
    <source>
        <tissue evidence="2">Entire body</tissue>
    </source>
</reference>
<name>A0A1W4XHW2_AGRPL</name>
<sequence length="1490" mass="168954">MDAVDNSELFQNKSDSHTILGSNRGDTAASFLDFENYLKEILGKLNKIKSQLQNLFYINSVVLKGKTIFKGNLNVDMITAPNLFIFVLNNIQWEPDQWLLYSKPQIIQGKVLAKSIQADEIFLSYPNFKLLLHSGNQELQGNFTFDTLTASRVYSQNVNDILLENIYIISRTSLVTGRKQFLEIRTTNLKAEFINGEKPANFIKSLYNSILIKNISLPNVLTAIYTTNINGVSFQNLYNTTFQKGKTRRITGNVIVPKVNVDHVTAVTLLGNKVEELFTTSTEQTVASSLQLKNVNANNLDVVLINNIDFNSEVATSENNRIKGPISIDKIKIENDLLVTHENKNGEMKFKSREHIIGTRESDLLQIYDSKVIIKGNLYVQSLFIGNSTQILVRDDNFTENVINKYYWSKSLNQEIPVHFEALHGVATTSLTTDTLNSIAVNTFLLNNLDDKPVSNFVFENLTIVGSINFTNPSIQVKQLKQLDKEIVRSFGQHVIKGKKEFSKKLRIGSLTTNFINNVNSDSLIKDNSEIIDDEKVFHRIIITGNLTAELAHVDTINGKKPSKIVLINQENFVNRLNFSHITVKNLEIVKHDNEDFINYCSLINQIYETNTLKKLIGKNGFIDKIDGLIKLNNLNKKWLKDFLSMQSPLLANKVQFLGTVTTDNIQVASINHVDFVKLTERLFYRGWSQNISVAHSFRKLKSSNLWTDGINKIKIGDLVNIKSKEAQKLRVAEGLILHSVNFQKSVFADSLRCDIMKIIESIRNPIVQTWKNVRVLGLTTLADENCLLGEILRKNIEIAKNYAVSGEVIFNGNINANNVYIKGSINEINLSHLIKDALYINGDQQVISSKTIFNYLFTSGATIIGMLKVPLINNIDVRELDKKIVRQAQLNKTIIEGKKTFYEGLQVDIISARRLFDVEPKVFVNLNDLMFIPNVRFNSVFIRNNLDIEFINNFNVTYTLEKLLKKSSDEHQRAYGNYFFEDVLLLGDSVIEEINGVFLKDLVIDEGIQKLDTPVIFTDVDVHRKINVDSINKHSLKEIFEKVLTQKNGIRFAENVEIFAPSFAVGNINSAYINGYLVEDFKKLFEYSRSEMNLESTKLKLNDTKEVVQNTIKKMNVNVGKYLYIENAINLQLSLPSVETAYTTVDDGYLMLHITAKESGDVCGLPADCPCSIQHTFQISPHLSIHPFHIGSSQRTFSYSDEYITVNVITNAVSTTERCSHEHPDNELTHITWTRKNFLNTTGSSFIYPEPIFGYVSGVKFFTQGDNVYVILSRYHLLKGQNSLRCLVYKISRGKEQILLIQKIESSGAPVLDLFYSAQGVVLIICNTRNDTMYNNAGIYRFDESSDKFILLRFIPGTGCSSVTAVVESSDSLIVLQQNNLPLEVYKYSHFYDNYYFYQSFLLDSPVISVSAFYSGGFGISDAFLCIVTENGHFYIYSFQYIQGWKLESKGELEGLRALIPFEVNNNIYIFAPSVASSFLLKVMKHGIK</sequence>
<evidence type="ECO:0000313" key="1">
    <source>
        <dbReference type="Proteomes" id="UP000192223"/>
    </source>
</evidence>
<gene>
    <name evidence="2" type="primary">LOC108741903</name>
</gene>
<accession>A0A1W4XHW2</accession>
<organism evidence="1 2">
    <name type="scientific">Agrilus planipennis</name>
    <name type="common">Emerald ash borer</name>
    <name type="synonym">Agrilus marcopoli</name>
    <dbReference type="NCBI Taxonomy" id="224129"/>
    <lineage>
        <taxon>Eukaryota</taxon>
        <taxon>Metazoa</taxon>
        <taxon>Ecdysozoa</taxon>
        <taxon>Arthropoda</taxon>
        <taxon>Hexapoda</taxon>
        <taxon>Insecta</taxon>
        <taxon>Pterygota</taxon>
        <taxon>Neoptera</taxon>
        <taxon>Endopterygota</taxon>
        <taxon>Coleoptera</taxon>
        <taxon>Polyphaga</taxon>
        <taxon>Elateriformia</taxon>
        <taxon>Buprestoidea</taxon>
        <taxon>Buprestidae</taxon>
        <taxon>Agrilinae</taxon>
        <taxon>Agrilus</taxon>
    </lineage>
</organism>
<dbReference type="RefSeq" id="XP_018332377.1">
    <property type="nucleotide sequence ID" value="XM_018476875.2"/>
</dbReference>
<dbReference type="KEGG" id="apln:108741903"/>